<evidence type="ECO:0000256" key="9">
    <source>
        <dbReference type="SAM" id="MobiDB-lite"/>
    </source>
</evidence>
<evidence type="ECO:0000256" key="5">
    <source>
        <dbReference type="ARBA" id="ARBA00023117"/>
    </source>
</evidence>
<feature type="region of interest" description="Disordered" evidence="9">
    <location>
        <begin position="502"/>
        <end position="536"/>
    </location>
</feature>
<keyword evidence="4" id="KW-0805">Transcription regulation</keyword>
<dbReference type="AlphaFoldDB" id="A0AAV5RQ70"/>
<dbReference type="PROSITE" id="PS00633">
    <property type="entry name" value="BROMODOMAIN_1"/>
    <property type="match status" value="1"/>
</dbReference>
<reference evidence="11 12" key="1">
    <citation type="journal article" date="2023" name="Elife">
        <title>Identification of key yeast species and microbe-microbe interactions impacting larval growth of Drosophila in the wild.</title>
        <authorList>
            <person name="Mure A."/>
            <person name="Sugiura Y."/>
            <person name="Maeda R."/>
            <person name="Honda K."/>
            <person name="Sakurai N."/>
            <person name="Takahashi Y."/>
            <person name="Watada M."/>
            <person name="Katoh T."/>
            <person name="Gotoh A."/>
            <person name="Gotoh Y."/>
            <person name="Taniguchi I."/>
            <person name="Nakamura K."/>
            <person name="Hayashi T."/>
            <person name="Katayama T."/>
            <person name="Uemura T."/>
            <person name="Hattori Y."/>
        </authorList>
    </citation>
    <scope>NUCLEOTIDE SEQUENCE [LARGE SCALE GENOMIC DNA]</scope>
    <source>
        <strain evidence="11 12">KH-74</strain>
    </source>
</reference>
<dbReference type="PANTHER" id="PTHR16062">
    <property type="entry name" value="SWI/SNF-RELATED"/>
    <property type="match status" value="1"/>
</dbReference>
<evidence type="ECO:0000313" key="12">
    <source>
        <dbReference type="Proteomes" id="UP001377567"/>
    </source>
</evidence>
<dbReference type="PANTHER" id="PTHR16062:SF13">
    <property type="entry name" value="CHROMATIN STRUCTURE-REMODELING COMPLEX SUBUNIT RSC4"/>
    <property type="match status" value="1"/>
</dbReference>
<dbReference type="GO" id="GO:0003682">
    <property type="term" value="F:chromatin binding"/>
    <property type="evidence" value="ECO:0007669"/>
    <property type="project" value="TreeGrafter"/>
</dbReference>
<dbReference type="SUPFAM" id="SSF47370">
    <property type="entry name" value="Bromodomain"/>
    <property type="match status" value="2"/>
</dbReference>
<proteinExistence type="predicted"/>
<dbReference type="GO" id="GO:0016586">
    <property type="term" value="C:RSC-type complex"/>
    <property type="evidence" value="ECO:0007669"/>
    <property type="project" value="InterPro"/>
</dbReference>
<comment type="subcellular location">
    <subcellularLocation>
        <location evidence="1">Nucleus</location>
    </subcellularLocation>
</comment>
<feature type="region of interest" description="Disordered" evidence="9">
    <location>
        <begin position="1"/>
        <end position="32"/>
    </location>
</feature>
<evidence type="ECO:0000256" key="6">
    <source>
        <dbReference type="ARBA" id="ARBA00023163"/>
    </source>
</evidence>
<dbReference type="InterPro" id="IPR054551">
    <property type="entry name" value="RSC4_Ig-like"/>
</dbReference>
<keyword evidence="5 8" id="KW-0103">Bromodomain</keyword>
<dbReference type="InterPro" id="IPR036427">
    <property type="entry name" value="Bromodomain-like_sf"/>
</dbReference>
<dbReference type="EMBL" id="BTGD01000001">
    <property type="protein sequence ID" value="GMM53583.1"/>
    <property type="molecule type" value="Genomic_DNA"/>
</dbReference>
<dbReference type="CDD" id="cd04369">
    <property type="entry name" value="Bromodomain"/>
    <property type="match status" value="2"/>
</dbReference>
<keyword evidence="6" id="KW-0804">Transcription</keyword>
<organism evidence="11 12">
    <name type="scientific">Maudiozyma humilis</name>
    <name type="common">Sour dough yeast</name>
    <name type="synonym">Kazachstania humilis</name>
    <dbReference type="NCBI Taxonomy" id="51915"/>
    <lineage>
        <taxon>Eukaryota</taxon>
        <taxon>Fungi</taxon>
        <taxon>Dikarya</taxon>
        <taxon>Ascomycota</taxon>
        <taxon>Saccharomycotina</taxon>
        <taxon>Saccharomycetes</taxon>
        <taxon>Saccharomycetales</taxon>
        <taxon>Saccharomycetaceae</taxon>
        <taxon>Maudiozyma</taxon>
    </lineage>
</organism>
<dbReference type="SMART" id="SM00297">
    <property type="entry name" value="BROMO"/>
    <property type="match status" value="2"/>
</dbReference>
<gene>
    <name evidence="11" type="ORF">DAKH74_001990</name>
</gene>
<dbReference type="GO" id="GO:0006368">
    <property type="term" value="P:transcription elongation by RNA polymerase II"/>
    <property type="evidence" value="ECO:0007669"/>
    <property type="project" value="TreeGrafter"/>
</dbReference>
<feature type="domain" description="Bromo" evidence="10">
    <location>
        <begin position="205"/>
        <end position="275"/>
    </location>
</feature>
<keyword evidence="7" id="KW-0539">Nucleus</keyword>
<keyword evidence="12" id="KW-1185">Reference proteome</keyword>
<name>A0AAV5RQ70_MAUHU</name>
<dbReference type="InterPro" id="IPR001487">
    <property type="entry name" value="Bromodomain"/>
</dbReference>
<comment type="caution">
    <text evidence="11">The sequence shown here is derived from an EMBL/GenBank/DDBJ whole genome shotgun (WGS) entry which is preliminary data.</text>
</comment>
<evidence type="ECO:0000256" key="4">
    <source>
        <dbReference type="ARBA" id="ARBA00023015"/>
    </source>
</evidence>
<evidence type="ECO:0000313" key="11">
    <source>
        <dbReference type="EMBL" id="GMM53583.1"/>
    </source>
</evidence>
<dbReference type="Gene3D" id="1.20.920.10">
    <property type="entry name" value="Bromodomain-like"/>
    <property type="match status" value="2"/>
</dbReference>
<evidence type="ECO:0000256" key="3">
    <source>
        <dbReference type="ARBA" id="ARBA00022853"/>
    </source>
</evidence>
<evidence type="ECO:0000256" key="7">
    <source>
        <dbReference type="ARBA" id="ARBA00023242"/>
    </source>
</evidence>
<keyword evidence="3" id="KW-0156">Chromatin regulator</keyword>
<evidence type="ECO:0000259" key="10">
    <source>
        <dbReference type="PROSITE" id="PS50014"/>
    </source>
</evidence>
<evidence type="ECO:0000256" key="1">
    <source>
        <dbReference type="ARBA" id="ARBA00004123"/>
    </source>
</evidence>
<dbReference type="PROSITE" id="PS50014">
    <property type="entry name" value="BROMODOMAIN_2"/>
    <property type="match status" value="2"/>
</dbReference>
<dbReference type="Pfam" id="PF24189">
    <property type="entry name" value="Ig_RSC4"/>
    <property type="match status" value="1"/>
</dbReference>
<dbReference type="Proteomes" id="UP001377567">
    <property type="component" value="Unassembled WGS sequence"/>
</dbReference>
<evidence type="ECO:0000256" key="2">
    <source>
        <dbReference type="ARBA" id="ARBA00022737"/>
    </source>
</evidence>
<accession>A0AAV5RQ70</accession>
<dbReference type="InterPro" id="IPR037382">
    <property type="entry name" value="Rsc/polybromo"/>
</dbReference>
<sequence>MPPKKKVKVDDEPENEGPKYVAGKMPKSGDIPPVEYSDPLRPNSELFREEWSIPRFNAFVTYTLDELRDTYPSIFKDFIKLPSRKFHPQYYYKIDQPISINEIKNRDYEYADGTKDFLLDVELLAKNCAAYNDEDSLIVKNSYQMVNYIKSEALKAKNVKRNYMLTEDIKPRVEELLTVLIDATAKTISTSVPSLTATLQDTSDDVFKLSEPFMDMVDKEALPEYYEVINKPIALGVIQKNLDKSYYAKVYDFITDVHTVFDNAFVFNSPDSLIYQSALALLEYFDFATEDIFFKGLKDLSERGEITLEFDKFDTEKYLGHGASVEQPLAAEESDDDLDDFNHVEGLGNGYTRKLLTEDYLLGPKDANDSASQNGDTATSLAQEKINKQVDVPKFNIIKSLKTEDVSAQFKMEKKKYNHIEEVSIFTSKGLYTQGINPMQGSAPSCAQNWLQFDFIGNELNQNENIFSLALDPVQTFLTVVAKVTKSNLKVVLQLNKDVVRPRKDKKRQHSTIENPLNGDENAQEDTSNSEPTSEKFDVRLSEGLNMLEVRCETVAEMNANGETTVPPVVESMKFWINVAP</sequence>
<dbReference type="PRINTS" id="PR00503">
    <property type="entry name" value="BROMODOMAIN"/>
</dbReference>
<dbReference type="Pfam" id="PF00439">
    <property type="entry name" value="Bromodomain"/>
    <property type="match status" value="2"/>
</dbReference>
<feature type="domain" description="Bromo" evidence="10">
    <location>
        <begin position="78"/>
        <end position="139"/>
    </location>
</feature>
<dbReference type="InterPro" id="IPR018359">
    <property type="entry name" value="Bromodomain_CS"/>
</dbReference>
<dbReference type="GO" id="GO:0006338">
    <property type="term" value="P:chromatin remodeling"/>
    <property type="evidence" value="ECO:0007669"/>
    <property type="project" value="InterPro"/>
</dbReference>
<evidence type="ECO:0000256" key="8">
    <source>
        <dbReference type="PROSITE-ProRule" id="PRU00035"/>
    </source>
</evidence>
<protein>
    <submittedName>
        <fullName evidence="11">Rsc4 protein</fullName>
    </submittedName>
</protein>
<keyword evidence="2" id="KW-0677">Repeat</keyword>